<evidence type="ECO:0000313" key="1">
    <source>
        <dbReference type="EMBL" id="CAG8473104.1"/>
    </source>
</evidence>
<dbReference type="Gene3D" id="1.10.10.1010">
    <property type="entry name" value="Intein homing endonuclease, domain IV"/>
    <property type="match status" value="1"/>
</dbReference>
<reference evidence="1" key="1">
    <citation type="submission" date="2021-06" db="EMBL/GenBank/DDBJ databases">
        <authorList>
            <person name="Kallberg Y."/>
            <person name="Tangrot J."/>
            <person name="Rosling A."/>
        </authorList>
    </citation>
    <scope>NUCLEOTIDE SEQUENCE</scope>
    <source>
        <strain evidence="1">87-6 pot B 2015</strain>
    </source>
</reference>
<dbReference type="EMBL" id="CAJVPP010000351">
    <property type="protein sequence ID" value="CAG8473104.1"/>
    <property type="molecule type" value="Genomic_DNA"/>
</dbReference>
<gene>
    <name evidence="1" type="ORF">FMOSSE_LOCUS2616</name>
</gene>
<protein>
    <submittedName>
        <fullName evidence="1">3249_t:CDS:1</fullName>
    </submittedName>
</protein>
<keyword evidence="2" id="KW-1185">Reference proteome</keyword>
<proteinExistence type="predicted"/>
<sequence length="164" mass="18951">MSDHKQRCNCVKSKKDLNHPYPSLSTSPFGVCSDCNSPNTDKPQYNKYGWCHSCNSTRFEKELSSWTSNNPEIDNLIKGSQLNAMKSRQVLEWIPYEKLYNVQFVAKGGFDCIVYSATWVEGNILFWDSKKQNWVRRAPVPVALKRFENSHNITADFFEEVNLS</sequence>
<name>A0A9N8Z319_FUNMO</name>
<organism evidence="1 2">
    <name type="scientific">Funneliformis mosseae</name>
    <name type="common">Endomycorrhizal fungus</name>
    <name type="synonym">Glomus mosseae</name>
    <dbReference type="NCBI Taxonomy" id="27381"/>
    <lineage>
        <taxon>Eukaryota</taxon>
        <taxon>Fungi</taxon>
        <taxon>Fungi incertae sedis</taxon>
        <taxon>Mucoromycota</taxon>
        <taxon>Glomeromycotina</taxon>
        <taxon>Glomeromycetes</taxon>
        <taxon>Glomerales</taxon>
        <taxon>Glomeraceae</taxon>
        <taxon>Funneliformis</taxon>
    </lineage>
</organism>
<dbReference type="AlphaFoldDB" id="A0A9N8Z319"/>
<evidence type="ECO:0000313" key="2">
    <source>
        <dbReference type="Proteomes" id="UP000789375"/>
    </source>
</evidence>
<comment type="caution">
    <text evidence="1">The sequence shown here is derived from an EMBL/GenBank/DDBJ whole genome shotgun (WGS) entry which is preliminary data.</text>
</comment>
<dbReference type="Proteomes" id="UP000789375">
    <property type="component" value="Unassembled WGS sequence"/>
</dbReference>
<accession>A0A9N8Z319</accession>